<feature type="domain" description="Carboxyltransferase" evidence="4">
    <location>
        <begin position="9"/>
        <end position="218"/>
    </location>
</feature>
<organism evidence="5 6">
    <name type="scientific">Pontibacter ruber</name>
    <dbReference type="NCBI Taxonomy" id="1343895"/>
    <lineage>
        <taxon>Bacteria</taxon>
        <taxon>Pseudomonadati</taxon>
        <taxon>Bacteroidota</taxon>
        <taxon>Cytophagia</taxon>
        <taxon>Cytophagales</taxon>
        <taxon>Hymenobacteraceae</taxon>
        <taxon>Pontibacter</taxon>
    </lineage>
</organism>
<comment type="caution">
    <text evidence="5">The sequence shown here is derived from an EMBL/GenBank/DDBJ whole genome shotgun (WGS) entry which is preliminary data.</text>
</comment>
<evidence type="ECO:0000256" key="3">
    <source>
        <dbReference type="ARBA" id="ARBA00022840"/>
    </source>
</evidence>
<evidence type="ECO:0000256" key="2">
    <source>
        <dbReference type="ARBA" id="ARBA00022801"/>
    </source>
</evidence>
<dbReference type="Gene3D" id="3.30.1360.40">
    <property type="match status" value="1"/>
</dbReference>
<dbReference type="SUPFAM" id="SSF50891">
    <property type="entry name" value="Cyclophilin-like"/>
    <property type="match status" value="1"/>
</dbReference>
<dbReference type="NCBIfam" id="TIGR00370">
    <property type="entry name" value="5-oxoprolinase subunit PxpB"/>
    <property type="match status" value="1"/>
</dbReference>
<evidence type="ECO:0000256" key="1">
    <source>
        <dbReference type="ARBA" id="ARBA00022741"/>
    </source>
</evidence>
<gene>
    <name evidence="5" type="primary">pxpB</name>
    <name evidence="5" type="ORF">ACFSKP_18080</name>
</gene>
<keyword evidence="3" id="KW-0067">ATP-binding</keyword>
<keyword evidence="2 5" id="KW-0378">Hydrolase</keyword>
<protein>
    <submittedName>
        <fullName evidence="5">5-oxoprolinase subunit PxpB</fullName>
        <ecNumber evidence="5">3.5.2.9</ecNumber>
    </submittedName>
</protein>
<dbReference type="PANTHER" id="PTHR34698:SF2">
    <property type="entry name" value="5-OXOPROLINASE SUBUNIT B"/>
    <property type="match status" value="1"/>
</dbReference>
<dbReference type="SMART" id="SM00796">
    <property type="entry name" value="AHS1"/>
    <property type="match status" value="1"/>
</dbReference>
<accession>A0ABW5D2R5</accession>
<evidence type="ECO:0000259" key="4">
    <source>
        <dbReference type="SMART" id="SM00796"/>
    </source>
</evidence>
<evidence type="ECO:0000313" key="6">
    <source>
        <dbReference type="Proteomes" id="UP001597374"/>
    </source>
</evidence>
<evidence type="ECO:0000313" key="5">
    <source>
        <dbReference type="EMBL" id="MFD2248182.1"/>
    </source>
</evidence>
<dbReference type="PANTHER" id="PTHR34698">
    <property type="entry name" value="5-OXOPROLINASE SUBUNIT B"/>
    <property type="match status" value="1"/>
</dbReference>
<dbReference type="Gene3D" id="2.40.100.10">
    <property type="entry name" value="Cyclophilin-like"/>
    <property type="match status" value="1"/>
</dbReference>
<sequence length="244" mass="27216">MKQQDLPSFQMYPLGDAAIVLQFGDTIDLETHTKVRSFAAFLQQHPFPGLIEQVPAFTTVTVYYNPWLLSEKGRLDPYEKVRLLLLEILHHLKKQTQSFTSREITVPVCYGGDFGPDLAFVAEHNQLSPEEVIAIHTGGTYQVYMIGFAPGFPYLGGMDERIAAPRKDTPRAAIPIGSVGIAGKQTGIYPIETPGGWQLIGRTPLSLFNPASEHPSLLQAGDTVKFVAITPEEYEQRKERQHEH</sequence>
<proteinExistence type="predicted"/>
<keyword evidence="6" id="KW-1185">Reference proteome</keyword>
<name>A0ABW5D2R5_9BACT</name>
<keyword evidence="1" id="KW-0547">Nucleotide-binding</keyword>
<dbReference type="RefSeq" id="WP_250431886.1">
    <property type="nucleotide sequence ID" value="NZ_JALPRR010000004.1"/>
</dbReference>
<dbReference type="InterPro" id="IPR010016">
    <property type="entry name" value="PxpB"/>
</dbReference>
<dbReference type="EMBL" id="JBHUIM010000003">
    <property type="protein sequence ID" value="MFD2248182.1"/>
    <property type="molecule type" value="Genomic_DNA"/>
</dbReference>
<dbReference type="Proteomes" id="UP001597374">
    <property type="component" value="Unassembled WGS sequence"/>
</dbReference>
<dbReference type="Pfam" id="PF02682">
    <property type="entry name" value="CT_C_D"/>
    <property type="match status" value="1"/>
</dbReference>
<dbReference type="SUPFAM" id="SSF160467">
    <property type="entry name" value="PH0987 N-terminal domain-like"/>
    <property type="match status" value="1"/>
</dbReference>
<dbReference type="GO" id="GO:0017168">
    <property type="term" value="F:5-oxoprolinase (ATP-hydrolyzing) activity"/>
    <property type="evidence" value="ECO:0007669"/>
    <property type="project" value="UniProtKB-EC"/>
</dbReference>
<reference evidence="6" key="1">
    <citation type="journal article" date="2019" name="Int. J. Syst. Evol. Microbiol.">
        <title>The Global Catalogue of Microorganisms (GCM) 10K type strain sequencing project: providing services to taxonomists for standard genome sequencing and annotation.</title>
        <authorList>
            <consortium name="The Broad Institute Genomics Platform"/>
            <consortium name="The Broad Institute Genome Sequencing Center for Infectious Disease"/>
            <person name="Wu L."/>
            <person name="Ma J."/>
        </authorList>
    </citation>
    <scope>NUCLEOTIDE SEQUENCE [LARGE SCALE GENOMIC DNA]</scope>
    <source>
        <strain evidence="6">CGMCC 4.1782</strain>
    </source>
</reference>
<dbReference type="EC" id="3.5.2.9" evidence="5"/>
<dbReference type="InterPro" id="IPR029000">
    <property type="entry name" value="Cyclophilin-like_dom_sf"/>
</dbReference>
<dbReference type="InterPro" id="IPR003833">
    <property type="entry name" value="CT_C_D"/>
</dbReference>